<dbReference type="OrthoDB" id="55571at2"/>
<dbReference type="InterPro" id="IPR027417">
    <property type="entry name" value="P-loop_NTPase"/>
</dbReference>
<sequence>MKAPLKTGWKCLDDRTLTADVLRNNPKAKNEFLNSLEFKELEALEYDWAFWARDSQLPPLEWVTGEKYIWVLRCGRGFGKTRTAGEAIIEAVKSGKYKHLSLCGATAEEVRDIMINGESGIARYCPPSLGMVYKPSVKKVFFSNGAVISIFYGSEPEKSRGAQSDFLWCDEIHKWRYPKETFDNLLLGLRLGSNPLCVVTSTPKPTKFTKELEDLKDADGKSCVCVTIGSTFENKANLSPAFINTITAQYKGTRLELQELYAHILDDNPNALFKKEWIEYNRVDELPIPAERNRIIVCVDPAISHNQEESNHNGIIVILEAYAPEKLTLEDEVKCRDEMHYYVLRDNSIIGRPSEWGSIAVMTAEHYHADVIVIEDNQGGDMVESTLVNAGCKTPIERVHSTRSKQARAMNASLLCEKGRIHFYRDKKEYTNYAESGKGHYIDNLQVLEDELCNWQPGDDSPDRMDAFVHGINFLKPDTKNPVNEDTARNVLTKAFGK</sequence>
<feature type="domain" description="Terminase large subunit gp17-like C-terminal" evidence="2">
    <location>
        <begin position="353"/>
        <end position="432"/>
    </location>
</feature>
<dbReference type="Gene3D" id="3.30.420.240">
    <property type="match status" value="1"/>
</dbReference>
<name>M2AR98_TREDN</name>
<accession>M2AR98</accession>
<dbReference type="Pfam" id="PF17289">
    <property type="entry name" value="Terminase_6C"/>
    <property type="match status" value="1"/>
</dbReference>
<dbReference type="RefSeq" id="WP_010697689.1">
    <property type="nucleotide sequence ID" value="NZ_KB442455.1"/>
</dbReference>
<gene>
    <name evidence="3" type="ORF">HMPREF9733_02690</name>
</gene>
<evidence type="ECO:0000256" key="1">
    <source>
        <dbReference type="ARBA" id="ARBA00022612"/>
    </source>
</evidence>
<organism evidence="3 4">
    <name type="scientific">Treponema denticola SP33</name>
    <dbReference type="NCBI Taxonomy" id="999437"/>
    <lineage>
        <taxon>Bacteria</taxon>
        <taxon>Pseudomonadati</taxon>
        <taxon>Spirochaetota</taxon>
        <taxon>Spirochaetia</taxon>
        <taxon>Spirochaetales</taxon>
        <taxon>Treponemataceae</taxon>
        <taxon>Treponema</taxon>
    </lineage>
</organism>
<dbReference type="Gene3D" id="3.40.50.300">
    <property type="entry name" value="P-loop containing nucleotide triphosphate hydrolases"/>
    <property type="match status" value="1"/>
</dbReference>
<proteinExistence type="predicted"/>
<evidence type="ECO:0000313" key="3">
    <source>
        <dbReference type="EMBL" id="EMB19590.1"/>
    </source>
</evidence>
<evidence type="ECO:0000259" key="2">
    <source>
        <dbReference type="Pfam" id="PF17289"/>
    </source>
</evidence>
<dbReference type="InterPro" id="IPR035421">
    <property type="entry name" value="Terminase_6C"/>
</dbReference>
<dbReference type="EMBL" id="AGDZ01000039">
    <property type="protein sequence ID" value="EMB19590.1"/>
    <property type="molecule type" value="Genomic_DNA"/>
</dbReference>
<reference evidence="3 4" key="1">
    <citation type="submission" date="2012-01" db="EMBL/GenBank/DDBJ databases">
        <title>The Genome Sequence of Treponema denticola SP33.</title>
        <authorList>
            <consortium name="The Broad Institute Genome Sequencing Platform"/>
            <person name="Earl A."/>
            <person name="Ward D."/>
            <person name="Feldgarden M."/>
            <person name="Gevers D."/>
            <person name="Blanton J.M."/>
            <person name="Fenno C.J."/>
            <person name="Baranova O.V."/>
            <person name="Mathney J."/>
            <person name="Dewhirst F.E."/>
            <person name="Izard J."/>
            <person name="Young S.K."/>
            <person name="Zeng Q."/>
            <person name="Gargeya S."/>
            <person name="Fitzgerald M."/>
            <person name="Haas B."/>
            <person name="Abouelleil A."/>
            <person name="Alvarado L."/>
            <person name="Arachchi H.M."/>
            <person name="Berlin A."/>
            <person name="Chapman S.B."/>
            <person name="Gearin G."/>
            <person name="Goldberg J."/>
            <person name="Griggs A."/>
            <person name="Gujja S."/>
            <person name="Hansen M."/>
            <person name="Heiman D."/>
            <person name="Howarth C."/>
            <person name="Larimer J."/>
            <person name="Lui A."/>
            <person name="MacDonald P.J.P."/>
            <person name="McCowen C."/>
            <person name="Montmayeur A."/>
            <person name="Murphy C."/>
            <person name="Neiman D."/>
            <person name="Pearson M."/>
            <person name="Priest M."/>
            <person name="Roberts A."/>
            <person name="Saif S."/>
            <person name="Shea T."/>
            <person name="Sisk P."/>
            <person name="Stolte C."/>
            <person name="Sykes S."/>
            <person name="Wortman J."/>
            <person name="Nusbaum C."/>
            <person name="Birren B."/>
        </authorList>
    </citation>
    <scope>NUCLEOTIDE SEQUENCE [LARGE SCALE GENOMIC DNA]</scope>
    <source>
        <strain evidence="3 4">SP33</strain>
    </source>
</reference>
<evidence type="ECO:0000313" key="4">
    <source>
        <dbReference type="Proteomes" id="UP000016183"/>
    </source>
</evidence>
<keyword evidence="1" id="KW-1188">Viral release from host cell</keyword>
<dbReference type="PATRIC" id="fig|999437.3.peg.2768"/>
<dbReference type="Pfam" id="PF03237">
    <property type="entry name" value="Terminase_6N"/>
    <property type="match status" value="1"/>
</dbReference>
<dbReference type="HOGENOM" id="CLU_034922_0_0_12"/>
<comment type="caution">
    <text evidence="3">The sequence shown here is derived from an EMBL/GenBank/DDBJ whole genome shotgun (WGS) entry which is preliminary data.</text>
</comment>
<dbReference type="Proteomes" id="UP000016183">
    <property type="component" value="Unassembled WGS sequence"/>
</dbReference>
<dbReference type="AlphaFoldDB" id="M2AR98"/>
<protein>
    <recommendedName>
        <fullName evidence="2">Terminase large subunit gp17-like C-terminal domain-containing protein</fullName>
    </recommendedName>
</protein>